<accession>A0A0W8G358</accession>
<sequence length="50" mass="6084">MNWLKNSLQHLFNPVHMYCRLMDFGMTKSRARRMCAVYERLIYRSFLGTP</sequence>
<organism evidence="1">
    <name type="scientific">hydrocarbon metagenome</name>
    <dbReference type="NCBI Taxonomy" id="938273"/>
    <lineage>
        <taxon>unclassified sequences</taxon>
        <taxon>metagenomes</taxon>
        <taxon>ecological metagenomes</taxon>
    </lineage>
</organism>
<proteinExistence type="predicted"/>
<reference evidence="1" key="1">
    <citation type="journal article" date="2015" name="Proc. Natl. Acad. Sci. U.S.A.">
        <title>Networks of energetic and metabolic interactions define dynamics in microbial communities.</title>
        <authorList>
            <person name="Embree M."/>
            <person name="Liu J.K."/>
            <person name="Al-Bassam M.M."/>
            <person name="Zengler K."/>
        </authorList>
    </citation>
    <scope>NUCLEOTIDE SEQUENCE</scope>
</reference>
<dbReference type="AlphaFoldDB" id="A0A0W8G358"/>
<name>A0A0W8G358_9ZZZZ</name>
<protein>
    <submittedName>
        <fullName evidence="1">Uncharacterized protein</fullName>
    </submittedName>
</protein>
<comment type="caution">
    <text evidence="1">The sequence shown here is derived from an EMBL/GenBank/DDBJ whole genome shotgun (WGS) entry which is preliminary data.</text>
</comment>
<dbReference type="EMBL" id="LNQE01000322">
    <property type="protein sequence ID" value="KUG27513.1"/>
    <property type="molecule type" value="Genomic_DNA"/>
</dbReference>
<gene>
    <name evidence="1" type="ORF">ASZ90_002649</name>
</gene>
<evidence type="ECO:0000313" key="1">
    <source>
        <dbReference type="EMBL" id="KUG27513.1"/>
    </source>
</evidence>